<keyword evidence="3" id="KW-1185">Reference proteome</keyword>
<sequence length="142" mass="16020">MVNGIKTKNRDLNKSNQRTSNTPRHLPNLPTTPASSRTSLTAVTEGSSSGSTPPPGTIHNSGRLEEHCKRYSKLKDVYPSLRAGYVEYSLFHSPLFIMVADNNGNEFKVLLIKEKKCYMSPVSRMERKANLKSENRENVYVY</sequence>
<dbReference type="Proteomes" id="UP000092445">
    <property type="component" value="Unassembled WGS sequence"/>
</dbReference>
<feature type="region of interest" description="Disordered" evidence="1">
    <location>
        <begin position="1"/>
        <end position="64"/>
    </location>
</feature>
<protein>
    <submittedName>
        <fullName evidence="2">Uncharacterized protein</fullName>
    </submittedName>
</protein>
<name>A0A1A9ZMU1_GLOPL</name>
<dbReference type="AlphaFoldDB" id="A0A1A9ZMU1"/>
<reference evidence="2" key="2">
    <citation type="submission" date="2020-05" db="UniProtKB">
        <authorList>
            <consortium name="EnsemblMetazoa"/>
        </authorList>
    </citation>
    <scope>IDENTIFICATION</scope>
    <source>
        <strain evidence="2">IAEA</strain>
    </source>
</reference>
<organism evidence="2 3">
    <name type="scientific">Glossina pallidipes</name>
    <name type="common">Tsetse fly</name>
    <dbReference type="NCBI Taxonomy" id="7398"/>
    <lineage>
        <taxon>Eukaryota</taxon>
        <taxon>Metazoa</taxon>
        <taxon>Ecdysozoa</taxon>
        <taxon>Arthropoda</taxon>
        <taxon>Hexapoda</taxon>
        <taxon>Insecta</taxon>
        <taxon>Pterygota</taxon>
        <taxon>Neoptera</taxon>
        <taxon>Endopterygota</taxon>
        <taxon>Diptera</taxon>
        <taxon>Brachycera</taxon>
        <taxon>Muscomorpha</taxon>
        <taxon>Hippoboscoidea</taxon>
        <taxon>Glossinidae</taxon>
        <taxon>Glossina</taxon>
    </lineage>
</organism>
<reference evidence="3" key="1">
    <citation type="submission" date="2014-03" db="EMBL/GenBank/DDBJ databases">
        <authorList>
            <person name="Aksoy S."/>
            <person name="Warren W."/>
            <person name="Wilson R.K."/>
        </authorList>
    </citation>
    <scope>NUCLEOTIDE SEQUENCE [LARGE SCALE GENOMIC DNA]</scope>
    <source>
        <strain evidence="3">IAEA</strain>
    </source>
</reference>
<accession>A0A1A9ZMU1</accession>
<evidence type="ECO:0000313" key="2">
    <source>
        <dbReference type="EnsemblMetazoa" id="GPAI019557-PA"/>
    </source>
</evidence>
<evidence type="ECO:0000256" key="1">
    <source>
        <dbReference type="SAM" id="MobiDB-lite"/>
    </source>
</evidence>
<dbReference type="EnsemblMetazoa" id="GPAI019557-RA">
    <property type="protein sequence ID" value="GPAI019557-PA"/>
    <property type="gene ID" value="GPAI019557"/>
</dbReference>
<proteinExistence type="predicted"/>
<feature type="compositionally biased region" description="Polar residues" evidence="1">
    <location>
        <begin position="14"/>
        <end position="42"/>
    </location>
</feature>
<dbReference type="VEuPathDB" id="VectorBase:GPAI019557"/>
<evidence type="ECO:0000313" key="3">
    <source>
        <dbReference type="Proteomes" id="UP000092445"/>
    </source>
</evidence>